<feature type="domain" description="HTH tetR-type" evidence="2">
    <location>
        <begin position="11"/>
        <end position="54"/>
    </location>
</feature>
<protein>
    <submittedName>
        <fullName evidence="3">TetR family transcriptional regulator</fullName>
    </submittedName>
</protein>
<evidence type="ECO:0000313" key="4">
    <source>
        <dbReference type="Proteomes" id="UP001327225"/>
    </source>
</evidence>
<dbReference type="InterPro" id="IPR009057">
    <property type="entry name" value="Homeodomain-like_sf"/>
</dbReference>
<dbReference type="Proteomes" id="UP001327225">
    <property type="component" value="Chromosome"/>
</dbReference>
<gene>
    <name evidence="3" type="ORF">SHK19_20565</name>
</gene>
<name>A0ABZ0ZQI5_9ACTN</name>
<evidence type="ECO:0000259" key="2">
    <source>
        <dbReference type="Pfam" id="PF00440"/>
    </source>
</evidence>
<accession>A0ABZ0ZQI5</accession>
<dbReference type="RefSeq" id="WP_322454538.1">
    <property type="nucleotide sequence ID" value="NZ_CP141059.1"/>
</dbReference>
<evidence type="ECO:0000313" key="3">
    <source>
        <dbReference type="EMBL" id="WQQ26340.1"/>
    </source>
</evidence>
<reference evidence="4" key="1">
    <citation type="submission" date="2023-12" db="EMBL/GenBank/DDBJ databases">
        <title>Novel species in genus Nocardioides.</title>
        <authorList>
            <person name="Zhou H."/>
        </authorList>
    </citation>
    <scope>NUCLEOTIDE SEQUENCE [LARGE SCALE GENOMIC DNA]</scope>
    <source>
        <strain evidence="4">HM61</strain>
    </source>
</reference>
<proteinExistence type="predicted"/>
<dbReference type="SUPFAM" id="SSF46689">
    <property type="entry name" value="Homeodomain-like"/>
    <property type="match status" value="1"/>
</dbReference>
<organism evidence="3 4">
    <name type="scientific">Nocardioides bizhenqiangii</name>
    <dbReference type="NCBI Taxonomy" id="3095076"/>
    <lineage>
        <taxon>Bacteria</taxon>
        <taxon>Bacillati</taxon>
        <taxon>Actinomycetota</taxon>
        <taxon>Actinomycetes</taxon>
        <taxon>Propionibacteriales</taxon>
        <taxon>Nocardioidaceae</taxon>
        <taxon>Nocardioides</taxon>
    </lineage>
</organism>
<evidence type="ECO:0000256" key="1">
    <source>
        <dbReference type="ARBA" id="ARBA00023125"/>
    </source>
</evidence>
<dbReference type="InterPro" id="IPR001647">
    <property type="entry name" value="HTH_TetR"/>
</dbReference>
<dbReference type="EMBL" id="CP141059">
    <property type="protein sequence ID" value="WQQ26340.1"/>
    <property type="molecule type" value="Genomic_DNA"/>
</dbReference>
<keyword evidence="4" id="KW-1185">Reference proteome</keyword>
<dbReference type="Gene3D" id="1.10.357.10">
    <property type="entry name" value="Tetracycline Repressor, domain 2"/>
    <property type="match status" value="1"/>
</dbReference>
<keyword evidence="1" id="KW-0238">DNA-binding</keyword>
<dbReference type="Pfam" id="PF00440">
    <property type="entry name" value="TetR_N"/>
    <property type="match status" value="1"/>
</dbReference>
<sequence length="192" mass="21373">MTDAREQLVLAAEERFAEHGPGVSLREIAIAAGQRNNSAVNYHFGSRDGLIEAVIELRTAAMEEARVRMLADAVGTDLELADLVRILIEPMLTTPYAQGSTHYARFIEQVRTHPAVAEALRDGDRWPAVRKVTTMIAAELEHLPRPTRRHRIAAMSTAMFALAADRERERADGRRYLGVDELVRMLTGMLTA</sequence>